<feature type="signal peptide" evidence="2">
    <location>
        <begin position="1"/>
        <end position="23"/>
    </location>
</feature>
<feature type="chain" id="PRO_5045225866" evidence="2">
    <location>
        <begin position="24"/>
        <end position="338"/>
    </location>
</feature>
<dbReference type="PANTHER" id="PTHR30535:SF4">
    <property type="entry name" value="HEMIN-BINDING PERIPLASMIC PROTEIN HMUT"/>
    <property type="match status" value="1"/>
</dbReference>
<dbReference type="Proteomes" id="UP000285768">
    <property type="component" value="Chromosome"/>
</dbReference>
<organism evidence="4 5">
    <name type="scientific">Leucobacter muris</name>
    <dbReference type="NCBI Taxonomy" id="1935379"/>
    <lineage>
        <taxon>Bacteria</taxon>
        <taxon>Bacillati</taxon>
        <taxon>Actinomycetota</taxon>
        <taxon>Actinomycetes</taxon>
        <taxon>Micrococcales</taxon>
        <taxon>Microbacteriaceae</taxon>
        <taxon>Leucobacter</taxon>
    </lineage>
</organism>
<evidence type="ECO:0000259" key="3">
    <source>
        <dbReference type="PROSITE" id="PS50983"/>
    </source>
</evidence>
<evidence type="ECO:0000256" key="2">
    <source>
        <dbReference type="SAM" id="SignalP"/>
    </source>
</evidence>
<gene>
    <name evidence="4" type="ORF">Leucomu_07500</name>
</gene>
<dbReference type="Pfam" id="PF01497">
    <property type="entry name" value="Peripla_BP_2"/>
    <property type="match status" value="1"/>
</dbReference>
<proteinExistence type="inferred from homology"/>
<dbReference type="PANTHER" id="PTHR30535">
    <property type="entry name" value="VITAMIN B12-BINDING PROTEIN"/>
    <property type="match status" value="1"/>
</dbReference>
<evidence type="ECO:0000313" key="4">
    <source>
        <dbReference type="EMBL" id="QAB17782.1"/>
    </source>
</evidence>
<keyword evidence="5" id="KW-1185">Reference proteome</keyword>
<reference evidence="4 5" key="1">
    <citation type="submission" date="2019-01" db="EMBL/GenBank/DDBJ databases">
        <title>Leucobacter muris sp. nov. isolated from the nose of a laboratory mouse.</title>
        <authorList>
            <person name="Benga L."/>
            <person name="Sproeer C."/>
            <person name="Schumann P."/>
            <person name="Verbarg S."/>
            <person name="Bunk B."/>
            <person name="Engelhardt E."/>
            <person name="Benten P.M."/>
            <person name="Sager M."/>
        </authorList>
    </citation>
    <scope>NUCLEOTIDE SEQUENCE [LARGE SCALE GENOMIC DNA]</scope>
    <source>
        <strain evidence="4 5">DSM 101948</strain>
    </source>
</reference>
<feature type="domain" description="Fe/B12 periplasmic-binding" evidence="3">
    <location>
        <begin position="71"/>
        <end position="338"/>
    </location>
</feature>
<accession>A0ABX5QFE0</accession>
<dbReference type="InterPro" id="IPR050902">
    <property type="entry name" value="ABC_Transporter_SBP"/>
</dbReference>
<sequence>MPKRRLAALAIAASAALMLSACAASNDAPATDSAGSSGSVAGEAAFPRTIQVPAGRGAEAAELTLESAPESIAALDYESAEVVAVLGLADRLVLVPEAVTKPALGGHIDEMEQVPNTIPVAMELNAETVIALAPDLVIMSPRHGAESSIGGVLQHSGVPALLLPDVWSSVDSVTANIDLIGQATGADDEADALASQLAEGLQASDSDADSAAAESGPRVLVLTNQAGRPFITAGHAFPLEMLSLAGARSVSGELGIDITGPISAEQIVEAAPDGILLVDMNGSGDRIFAELLANPAVAALPGAQQTMLVQGRDVQALGLTSTIDGLDRLRGWVQTLEG</sequence>
<dbReference type="EMBL" id="CP035037">
    <property type="protein sequence ID" value="QAB17782.1"/>
    <property type="molecule type" value="Genomic_DNA"/>
</dbReference>
<dbReference type="PROSITE" id="PS51257">
    <property type="entry name" value="PROKAR_LIPOPROTEIN"/>
    <property type="match status" value="1"/>
</dbReference>
<evidence type="ECO:0000256" key="1">
    <source>
        <dbReference type="ARBA" id="ARBA00008814"/>
    </source>
</evidence>
<dbReference type="InterPro" id="IPR002491">
    <property type="entry name" value="ABC_transptr_periplasmic_BD"/>
</dbReference>
<protein>
    <submittedName>
        <fullName evidence="4">ABC transporter substrate-binding protein</fullName>
    </submittedName>
</protein>
<dbReference type="RefSeq" id="WP_128386833.1">
    <property type="nucleotide sequence ID" value="NZ_CP035037.1"/>
</dbReference>
<dbReference type="PROSITE" id="PS50983">
    <property type="entry name" value="FE_B12_PBP"/>
    <property type="match status" value="1"/>
</dbReference>
<dbReference type="SUPFAM" id="SSF53807">
    <property type="entry name" value="Helical backbone' metal receptor"/>
    <property type="match status" value="1"/>
</dbReference>
<keyword evidence="2" id="KW-0732">Signal</keyword>
<evidence type="ECO:0000313" key="5">
    <source>
        <dbReference type="Proteomes" id="UP000285768"/>
    </source>
</evidence>
<dbReference type="Gene3D" id="3.40.50.1980">
    <property type="entry name" value="Nitrogenase molybdenum iron protein domain"/>
    <property type="match status" value="2"/>
</dbReference>
<name>A0ABX5QFE0_9MICO</name>
<comment type="similarity">
    <text evidence="1">Belongs to the bacterial solute-binding protein 8 family.</text>
</comment>